<comment type="caution">
    <text evidence="1">The sequence shown here is derived from an EMBL/GenBank/DDBJ whole genome shotgun (WGS) entry which is preliminary data.</text>
</comment>
<name>A0A6B3C7H8_9ACTN</name>
<reference evidence="1" key="1">
    <citation type="submission" date="2020-01" db="EMBL/GenBank/DDBJ databases">
        <title>Insect and environment-associated Actinomycetes.</title>
        <authorList>
            <person name="Currrie C."/>
            <person name="Chevrette M."/>
            <person name="Carlson C."/>
            <person name="Stubbendieck R."/>
            <person name="Wendt-Pienkowski E."/>
        </authorList>
    </citation>
    <scope>NUCLEOTIDE SEQUENCE</scope>
    <source>
        <strain evidence="1">SID12501</strain>
    </source>
</reference>
<protein>
    <submittedName>
        <fullName evidence="1">Major capsid protein E</fullName>
    </submittedName>
</protein>
<gene>
    <name evidence="1" type="ORF">G3I71_45110</name>
</gene>
<sequence length="174" mass="18857">MALVFDAPVSNEALTTFVRNVPVDSELRLLNQVPSRTVARGEISLAEVFRRNRTARYRSFDGRIHVSARDDATTGAVKLLPLSSSLSMGEYERLQLEFARTGGTNTAALADAIYDDATQLTREVHARLEQALGDVLTDGVLTLNENGLVGVELDFGVPVNQKVIAATVWSNVAA</sequence>
<feature type="non-terminal residue" evidence="1">
    <location>
        <position position="174"/>
    </location>
</feature>
<dbReference type="Pfam" id="PF03864">
    <property type="entry name" value="Phage_cap_E"/>
    <property type="match status" value="1"/>
</dbReference>
<organism evidence="1">
    <name type="scientific">Streptomyces sp. SID12501</name>
    <dbReference type="NCBI Taxonomy" id="2706042"/>
    <lineage>
        <taxon>Bacteria</taxon>
        <taxon>Bacillati</taxon>
        <taxon>Actinomycetota</taxon>
        <taxon>Actinomycetes</taxon>
        <taxon>Kitasatosporales</taxon>
        <taxon>Streptomycetaceae</taxon>
        <taxon>Streptomyces</taxon>
    </lineage>
</organism>
<dbReference type="InterPro" id="IPR005564">
    <property type="entry name" value="Major_capsid_GpE"/>
</dbReference>
<evidence type="ECO:0000313" key="1">
    <source>
        <dbReference type="EMBL" id="NEC92763.1"/>
    </source>
</evidence>
<dbReference type="RefSeq" id="WP_203733019.1">
    <property type="nucleotide sequence ID" value="NZ_JAAGLU010000182.1"/>
</dbReference>
<accession>A0A6B3C7H8</accession>
<proteinExistence type="predicted"/>
<dbReference type="EMBL" id="JAAGLU010000182">
    <property type="protein sequence ID" value="NEC92763.1"/>
    <property type="molecule type" value="Genomic_DNA"/>
</dbReference>
<dbReference type="AlphaFoldDB" id="A0A6B3C7H8"/>